<protein>
    <submittedName>
        <fullName evidence="2">Uncharacterized protein</fullName>
    </submittedName>
</protein>
<dbReference type="OrthoDB" id="3663113at2"/>
<evidence type="ECO:0000313" key="3">
    <source>
        <dbReference type="Proteomes" id="UP000292003"/>
    </source>
</evidence>
<feature type="compositionally biased region" description="Pro residues" evidence="1">
    <location>
        <begin position="256"/>
        <end position="271"/>
    </location>
</feature>
<organism evidence="2 3">
    <name type="scientific">Amycolatopsis suaedae</name>
    <dbReference type="NCBI Taxonomy" id="2510978"/>
    <lineage>
        <taxon>Bacteria</taxon>
        <taxon>Bacillati</taxon>
        <taxon>Actinomycetota</taxon>
        <taxon>Actinomycetes</taxon>
        <taxon>Pseudonocardiales</taxon>
        <taxon>Pseudonocardiaceae</taxon>
        <taxon>Amycolatopsis</taxon>
    </lineage>
</organism>
<gene>
    <name evidence="2" type="ORF">EWH70_08315</name>
</gene>
<dbReference type="Proteomes" id="UP000292003">
    <property type="component" value="Unassembled WGS sequence"/>
</dbReference>
<dbReference type="EMBL" id="SFCC01000003">
    <property type="protein sequence ID" value="RZQ64873.1"/>
    <property type="molecule type" value="Genomic_DNA"/>
</dbReference>
<accession>A0A4Q7JDZ5</accession>
<dbReference type="RefSeq" id="WP_130474672.1">
    <property type="nucleotide sequence ID" value="NZ_SFCC01000003.1"/>
</dbReference>
<feature type="region of interest" description="Disordered" evidence="1">
    <location>
        <begin position="217"/>
        <end position="274"/>
    </location>
</feature>
<reference evidence="2 3" key="1">
    <citation type="submission" date="2019-02" db="EMBL/GenBank/DDBJ databases">
        <title>Draft genome sequence of Amycolatopsis sp. 8-3EHSu isolated from roots of Suaeda maritima.</title>
        <authorList>
            <person name="Duangmal K."/>
            <person name="Chantavorakit T."/>
        </authorList>
    </citation>
    <scope>NUCLEOTIDE SEQUENCE [LARGE SCALE GENOMIC DNA]</scope>
    <source>
        <strain evidence="2 3">8-3EHSu</strain>
    </source>
</reference>
<name>A0A4Q7JDZ5_9PSEU</name>
<sequence>MRLVRLAQKPSRVADDIRAALASLGRGNTVIGGVAVVGVQPPGCPRAVDAVVLLPKALLIVVGVDLPDPAMKLEAPLADQWKADGWPLVGTDEASNPAVEALSRAASVATHLRSVGELPVPVGTVIAVGPYVETVEQPPADLAGPVRVLHPTPTSMLAATVSLASAAEPCSVATARTLLAALAPETARLDDEVLAGEGFEPAPEPVEEADPLVALAPTVPAEPPTQPMRHPKGRPTGAVRRAAPSATLPPLSKVTPVPPPAPAPAPPPRPAAAPRQPVRWLPMAAMGLLLALLVTAVVMAATGDSGEQPPAQAAPPPVPSGPQVDGVSFVERAAGTVPTCAPHAFGDTQAMLERTPCTALRRASYEATLDGRRAAVSMAVVEFGVAAQAGTFKQLVDGPGNGGIADLATETGRWPGQPPAFLGASYQSMASQTTIRTVQACWLDGPSTPADPALTRIARAALSLPTPGP</sequence>
<proteinExistence type="predicted"/>
<feature type="region of interest" description="Disordered" evidence="1">
    <location>
        <begin position="304"/>
        <end position="325"/>
    </location>
</feature>
<comment type="caution">
    <text evidence="2">The sequence shown here is derived from an EMBL/GenBank/DDBJ whole genome shotgun (WGS) entry which is preliminary data.</text>
</comment>
<evidence type="ECO:0000256" key="1">
    <source>
        <dbReference type="SAM" id="MobiDB-lite"/>
    </source>
</evidence>
<dbReference type="AlphaFoldDB" id="A0A4Q7JDZ5"/>
<keyword evidence="3" id="KW-1185">Reference proteome</keyword>
<evidence type="ECO:0000313" key="2">
    <source>
        <dbReference type="EMBL" id="RZQ64873.1"/>
    </source>
</evidence>